<dbReference type="CDD" id="cd06533">
    <property type="entry name" value="Glyco_transf_WecG_TagA"/>
    <property type="match status" value="1"/>
</dbReference>
<dbReference type="EMBL" id="CZVV01000009">
    <property type="protein sequence ID" value="CUS97495.1"/>
    <property type="molecule type" value="Genomic_DNA"/>
</dbReference>
<dbReference type="PANTHER" id="PTHR34136:SF1">
    <property type="entry name" value="UDP-N-ACETYL-D-MANNOSAMINURONIC ACID TRANSFERASE"/>
    <property type="match status" value="1"/>
</dbReference>
<dbReference type="NCBIfam" id="TIGR00696">
    <property type="entry name" value="wecG_tagA_cpsF"/>
    <property type="match status" value="1"/>
</dbReference>
<sequence>MVFICGIHIFDKSLKDAVNLVVEECLNSNLKTPKLISARDAHGIVISKKDKNFHKILSSFDINLPDGVPIVWIGRLKGSKEMGRCSGVDFFQEIMITTKDKNIKHFLCGGKEGVPEKLKMVCEKKFGNKNIVGTYSPPFRDMSEEEIKILSNQINSLGADIVWVGLSTPKQEVFAYRLSKYLKVKFICTVGAAFDFHTGRVKRAPKFMQNIGLEWLYRLIKEPKRLFKRYAVVVPMFIYYAAVDLIKDYFRFYSCNRGW</sequence>
<evidence type="ECO:0000313" key="3">
    <source>
        <dbReference type="EMBL" id="CUS97495.1"/>
    </source>
</evidence>
<reference evidence="3 4" key="1">
    <citation type="submission" date="2015-11" db="EMBL/GenBank/DDBJ databases">
        <authorList>
            <person name="Varghese N."/>
        </authorList>
    </citation>
    <scope>NUCLEOTIDE SEQUENCE [LARGE SCALE GENOMIC DNA]</scope>
    <source>
        <strain evidence="3 4">JGI-25</strain>
    </source>
</reference>
<dbReference type="GO" id="GO:0016758">
    <property type="term" value="F:hexosyltransferase activity"/>
    <property type="evidence" value="ECO:0007669"/>
    <property type="project" value="TreeGrafter"/>
</dbReference>
<proteinExistence type="predicted"/>
<protein>
    <submittedName>
        <fullName evidence="3">N-acetylglucosaminyldiphosphoundecaprenol N-acetyl-beta-D-mannosaminyltransferase</fullName>
    </submittedName>
</protein>
<keyword evidence="1" id="KW-0328">Glycosyltransferase</keyword>
<dbReference type="Proteomes" id="UP000243105">
    <property type="component" value="Unassembled WGS sequence"/>
</dbReference>
<comment type="caution">
    <text evidence="3">The sequence shown here is derived from an EMBL/GenBank/DDBJ whole genome shotgun (WGS) entry which is preliminary data.</text>
</comment>
<dbReference type="PANTHER" id="PTHR34136">
    <property type="match status" value="1"/>
</dbReference>
<name>A0A916LII0_KRYT1</name>
<gene>
    <name evidence="3" type="ORF">JGI25_00274</name>
</gene>
<evidence type="ECO:0000313" key="4">
    <source>
        <dbReference type="Proteomes" id="UP000243105"/>
    </source>
</evidence>
<accession>A0A916LII0</accession>
<dbReference type="RefSeq" id="WP_234696734.1">
    <property type="nucleotide sequence ID" value="NZ_CZVV01000009.1"/>
</dbReference>
<evidence type="ECO:0000256" key="1">
    <source>
        <dbReference type="ARBA" id="ARBA00022676"/>
    </source>
</evidence>
<dbReference type="Pfam" id="PF03808">
    <property type="entry name" value="Glyco_tran_WecG"/>
    <property type="match status" value="1"/>
</dbReference>
<evidence type="ECO:0000256" key="2">
    <source>
        <dbReference type="ARBA" id="ARBA00022679"/>
    </source>
</evidence>
<dbReference type="InterPro" id="IPR004629">
    <property type="entry name" value="WecG_TagA_CpsF"/>
</dbReference>
<organism evidence="3 4">
    <name type="scientific">Kryptobacter tengchongensis</name>
    <dbReference type="NCBI Taxonomy" id="1643429"/>
    <lineage>
        <taxon>Bacteria</taxon>
        <taxon>Pseudomonadati</taxon>
        <taxon>Candidatus Kryptoniota</taxon>
        <taxon>Candidatus Kryptobacter</taxon>
    </lineage>
</organism>
<keyword evidence="2" id="KW-0808">Transferase</keyword>
<dbReference type="AlphaFoldDB" id="A0A916LII0"/>